<dbReference type="PANTHER" id="PTHR30047">
    <property type="entry name" value="HIGH-AFFINITY CHOLINE TRANSPORT PROTEIN-RELATED"/>
    <property type="match status" value="1"/>
</dbReference>
<feature type="transmembrane region" description="Helical" evidence="7">
    <location>
        <begin position="270"/>
        <end position="290"/>
    </location>
</feature>
<evidence type="ECO:0000313" key="9">
    <source>
        <dbReference type="Proteomes" id="UP000824159"/>
    </source>
</evidence>
<evidence type="ECO:0000256" key="6">
    <source>
        <dbReference type="ARBA" id="ARBA00023136"/>
    </source>
</evidence>
<dbReference type="PANTHER" id="PTHR30047:SF12">
    <property type="entry name" value="BCCT-FAMILY TRANSPORTER"/>
    <property type="match status" value="1"/>
</dbReference>
<evidence type="ECO:0000256" key="3">
    <source>
        <dbReference type="ARBA" id="ARBA00022475"/>
    </source>
</evidence>
<feature type="transmembrane region" description="Helical" evidence="7">
    <location>
        <begin position="325"/>
        <end position="343"/>
    </location>
</feature>
<dbReference type="Pfam" id="PF02028">
    <property type="entry name" value="BCCT"/>
    <property type="match status" value="1"/>
</dbReference>
<accession>A0A9D1KUG6</accession>
<evidence type="ECO:0000256" key="1">
    <source>
        <dbReference type="ARBA" id="ARBA00004651"/>
    </source>
</evidence>
<dbReference type="GO" id="GO:0005886">
    <property type="term" value="C:plasma membrane"/>
    <property type="evidence" value="ECO:0007669"/>
    <property type="project" value="UniProtKB-SubCell"/>
</dbReference>
<protein>
    <submittedName>
        <fullName evidence="8">BCCT family transporter</fullName>
    </submittedName>
</protein>
<evidence type="ECO:0000256" key="2">
    <source>
        <dbReference type="ARBA" id="ARBA00022448"/>
    </source>
</evidence>
<feature type="transmembrane region" description="Helical" evidence="7">
    <location>
        <begin position="236"/>
        <end position="258"/>
    </location>
</feature>
<gene>
    <name evidence="8" type="ORF">IAD12_01965</name>
</gene>
<dbReference type="AlphaFoldDB" id="A0A9D1KUG6"/>
<dbReference type="Proteomes" id="UP000824159">
    <property type="component" value="Unassembled WGS sequence"/>
</dbReference>
<feature type="transmembrane region" description="Helical" evidence="7">
    <location>
        <begin position="146"/>
        <end position="168"/>
    </location>
</feature>
<feature type="transmembrane region" description="Helical" evidence="7">
    <location>
        <begin position="56"/>
        <end position="76"/>
    </location>
</feature>
<keyword evidence="5 7" id="KW-1133">Transmembrane helix</keyword>
<feature type="non-terminal residue" evidence="8">
    <location>
        <position position="352"/>
    </location>
</feature>
<name>A0A9D1KUG6_9FIRM</name>
<comment type="caution">
    <text evidence="8">The sequence shown here is derived from an EMBL/GenBank/DDBJ whole genome shotgun (WGS) entry which is preliminary data.</text>
</comment>
<keyword evidence="2" id="KW-0813">Transport</keyword>
<proteinExistence type="predicted"/>
<evidence type="ECO:0000313" key="8">
    <source>
        <dbReference type="EMBL" id="HIT99002.1"/>
    </source>
</evidence>
<keyword evidence="3" id="KW-1003">Cell membrane</keyword>
<feature type="transmembrane region" description="Helical" evidence="7">
    <location>
        <begin position="15"/>
        <end position="36"/>
    </location>
</feature>
<feature type="transmembrane region" description="Helical" evidence="7">
    <location>
        <begin position="198"/>
        <end position="216"/>
    </location>
</feature>
<evidence type="ECO:0000256" key="4">
    <source>
        <dbReference type="ARBA" id="ARBA00022692"/>
    </source>
</evidence>
<dbReference type="GO" id="GO:0022857">
    <property type="term" value="F:transmembrane transporter activity"/>
    <property type="evidence" value="ECO:0007669"/>
    <property type="project" value="InterPro"/>
</dbReference>
<dbReference type="InterPro" id="IPR000060">
    <property type="entry name" value="BCCT_transptr"/>
</dbReference>
<dbReference type="EMBL" id="DVLX01000024">
    <property type="protein sequence ID" value="HIT99002.1"/>
    <property type="molecule type" value="Genomic_DNA"/>
</dbReference>
<evidence type="ECO:0000256" key="7">
    <source>
        <dbReference type="SAM" id="Phobius"/>
    </source>
</evidence>
<organism evidence="8 9">
    <name type="scientific">Candidatus Allocopromorpha excrementavium</name>
    <dbReference type="NCBI Taxonomy" id="2840741"/>
    <lineage>
        <taxon>Bacteria</taxon>
        <taxon>Bacillati</taxon>
        <taxon>Bacillota</taxon>
        <taxon>Clostridia</taxon>
        <taxon>Eubacteriales</taxon>
        <taxon>Eubacteriaceae</taxon>
        <taxon>Eubacteriaceae incertae sedis</taxon>
        <taxon>Candidatus Allocopromorpha</taxon>
    </lineage>
</organism>
<reference evidence="8" key="2">
    <citation type="journal article" date="2021" name="PeerJ">
        <title>Extensive microbial diversity within the chicken gut microbiome revealed by metagenomics and culture.</title>
        <authorList>
            <person name="Gilroy R."/>
            <person name="Ravi A."/>
            <person name="Getino M."/>
            <person name="Pursley I."/>
            <person name="Horton D.L."/>
            <person name="Alikhan N.F."/>
            <person name="Baker D."/>
            <person name="Gharbi K."/>
            <person name="Hall N."/>
            <person name="Watson M."/>
            <person name="Adriaenssens E.M."/>
            <person name="Foster-Nyarko E."/>
            <person name="Jarju S."/>
            <person name="Secka A."/>
            <person name="Antonio M."/>
            <person name="Oren A."/>
            <person name="Chaudhuri R.R."/>
            <person name="La Ragione R."/>
            <person name="Hildebrand F."/>
            <person name="Pallen M.J."/>
        </authorList>
    </citation>
    <scope>NUCLEOTIDE SEQUENCE</scope>
    <source>
        <strain evidence="8">CHK176-22527</strain>
    </source>
</reference>
<keyword evidence="6 7" id="KW-0472">Membrane</keyword>
<keyword evidence="4 7" id="KW-0812">Transmembrane</keyword>
<evidence type="ECO:0000256" key="5">
    <source>
        <dbReference type="ARBA" id="ARBA00022989"/>
    </source>
</evidence>
<reference evidence="8" key="1">
    <citation type="submission" date="2020-10" db="EMBL/GenBank/DDBJ databases">
        <authorList>
            <person name="Gilroy R."/>
        </authorList>
    </citation>
    <scope>NUCLEOTIDE SEQUENCE</scope>
    <source>
        <strain evidence="8">CHK176-22527</strain>
    </source>
</reference>
<feature type="transmembrane region" description="Helical" evidence="7">
    <location>
        <begin position="96"/>
        <end position="114"/>
    </location>
</feature>
<comment type="subcellular location">
    <subcellularLocation>
        <location evidence="1">Cell membrane</location>
        <topology evidence="1">Multi-pass membrane protein</topology>
    </subcellularLocation>
</comment>
<sequence>MENLNKKKTKLSERYEIILMAISVLLIVAFVTGLTLFPEEGNALANSILKLLTHTFGSPIMIITLVILLFLIGICFTKYGDIRLGNEKPKYKTITWVAMMFFCGNGAGTVYWAFLEWGHFFNASPQLNGAEIDEAMKYELSMAYDFMHWGPSAWAMLCVFALPFAYHYHIKKDEELKLSAICKYAVGEKHTHGLFGKIVDFIFIFAAVGSISITAGTSASTIASALSDLLGIPNTFALSVVILLFVAVIYSFTSAVGIEKGMSKISDSNVYLCMVLLAFILIAGPTGFIIDPMLNSLGLMFDEFVRMSTWTDPVNGSGFPQDWTVFYWIYWFTFGPFTGLYVAKISKGRKIK</sequence>